<accession>A0A2Z4GH59</accession>
<dbReference type="PANTHER" id="PTHR43818">
    <property type="entry name" value="BCDNA.GH03377"/>
    <property type="match status" value="1"/>
</dbReference>
<dbReference type="SUPFAM" id="SSF55347">
    <property type="entry name" value="Glyceraldehyde-3-phosphate dehydrogenase-like, C-terminal domain"/>
    <property type="match status" value="1"/>
</dbReference>
<dbReference type="GO" id="GO:0000166">
    <property type="term" value="F:nucleotide binding"/>
    <property type="evidence" value="ECO:0007669"/>
    <property type="project" value="InterPro"/>
</dbReference>
<evidence type="ECO:0000313" key="3">
    <source>
        <dbReference type="EMBL" id="AWW00144.1"/>
    </source>
</evidence>
<sequence>MKNNLNRRDFLKSSAIASSFFILPRHVLGKGFLAPSDMVNMAFIGCGKQSNGLQSRFHETGQVNIVAAADPHRLKLERFTKNLTKLVKKSSLDTSFKAYEDYRQIIEDKSIDSVVVVTPDHWHAAMTVKAAEAGKDIYCEKPLALTVKEGRAMVKAVRKNNRVLQTGSMQRSWPEFLRTAELIRNGYLGEIKEIFVNVGNPPKDIDFVAQPLPNHLNWDLWMGPNTDKTPYNELLAPTLENDFWALWREYKPFGGGYITDWGAHMFDIVQWALDMDNSGPVKVSAPLSKNMSGDIRGLKYTYKNGITVTHKDFGKNNGIRFIGSEGTLDVQRKKLEEPDNLKKVVIKETDIRLKHPENHYIDFINSMRSRELPICDVEIGHRTSSMCNIGNIAYELGAELDWNPKKETFKNNAAANALLGREMRAEHGIII</sequence>
<name>A0A2Z4GH59_9BACT</name>
<dbReference type="Pfam" id="PF01408">
    <property type="entry name" value="GFO_IDH_MocA"/>
    <property type="match status" value="1"/>
</dbReference>
<evidence type="ECO:0000313" key="4">
    <source>
        <dbReference type="Proteomes" id="UP000249873"/>
    </source>
</evidence>
<evidence type="ECO:0000259" key="2">
    <source>
        <dbReference type="Pfam" id="PF19051"/>
    </source>
</evidence>
<dbReference type="AlphaFoldDB" id="A0A2Z4GH59"/>
<dbReference type="OrthoDB" id="9763611at2"/>
<evidence type="ECO:0000259" key="1">
    <source>
        <dbReference type="Pfam" id="PF01408"/>
    </source>
</evidence>
<protein>
    <submittedName>
        <fullName evidence="3">Oxidoreductase</fullName>
    </submittedName>
</protein>
<dbReference type="PANTHER" id="PTHR43818:SF5">
    <property type="entry name" value="OXIDOREDUCTASE FAMILY PROTEIN"/>
    <property type="match status" value="1"/>
</dbReference>
<dbReference type="InterPro" id="IPR043906">
    <property type="entry name" value="Gfo/Idh/MocA_OxRdtase_bact_C"/>
</dbReference>
<feature type="domain" description="Gfo/Idh/MocA-like oxidoreductase bacterial type C-terminal" evidence="2">
    <location>
        <begin position="208"/>
        <end position="427"/>
    </location>
</feature>
<dbReference type="InterPro" id="IPR036291">
    <property type="entry name" value="NAD(P)-bd_dom_sf"/>
</dbReference>
<keyword evidence="4" id="KW-1185">Reference proteome</keyword>
<dbReference type="EMBL" id="CP029480">
    <property type="protein sequence ID" value="AWW00144.1"/>
    <property type="molecule type" value="Genomic_DNA"/>
</dbReference>
<gene>
    <name evidence="3" type="ORF">DJ013_19015</name>
</gene>
<feature type="domain" description="Gfo/Idh/MocA-like oxidoreductase N-terminal" evidence="1">
    <location>
        <begin position="40"/>
        <end position="167"/>
    </location>
</feature>
<dbReference type="RefSeq" id="WP_111373511.1">
    <property type="nucleotide sequence ID" value="NZ_CP029480.1"/>
</dbReference>
<dbReference type="Pfam" id="PF19051">
    <property type="entry name" value="GFO_IDH_MocA_C2"/>
    <property type="match status" value="1"/>
</dbReference>
<reference evidence="3 4" key="1">
    <citation type="submission" date="2018-05" db="EMBL/GenBank/DDBJ databases">
        <title>Complete genome sequence of Arcticibacterium luteifluviistationis SM1504T, a cytophagaceae bacterium isolated from Arctic surface seawater.</title>
        <authorList>
            <person name="Li Y."/>
            <person name="Qin Q.-L."/>
        </authorList>
    </citation>
    <scope>NUCLEOTIDE SEQUENCE [LARGE SCALE GENOMIC DNA]</scope>
    <source>
        <strain evidence="3 4">SM1504</strain>
    </source>
</reference>
<dbReference type="Proteomes" id="UP000249873">
    <property type="component" value="Chromosome"/>
</dbReference>
<proteinExistence type="predicted"/>
<dbReference type="SUPFAM" id="SSF51735">
    <property type="entry name" value="NAD(P)-binding Rossmann-fold domains"/>
    <property type="match status" value="1"/>
</dbReference>
<dbReference type="InterPro" id="IPR050463">
    <property type="entry name" value="Gfo/Idh/MocA_oxidrdct_glycsds"/>
</dbReference>
<dbReference type="InterPro" id="IPR000683">
    <property type="entry name" value="Gfo/Idh/MocA-like_OxRdtase_N"/>
</dbReference>
<dbReference type="Gene3D" id="3.40.50.720">
    <property type="entry name" value="NAD(P)-binding Rossmann-like Domain"/>
    <property type="match status" value="1"/>
</dbReference>
<dbReference type="KEGG" id="als:DJ013_19015"/>
<dbReference type="Gene3D" id="3.30.360.10">
    <property type="entry name" value="Dihydrodipicolinate Reductase, domain 2"/>
    <property type="match status" value="1"/>
</dbReference>
<organism evidence="3 4">
    <name type="scientific">Arcticibacterium luteifluviistationis</name>
    <dbReference type="NCBI Taxonomy" id="1784714"/>
    <lineage>
        <taxon>Bacteria</taxon>
        <taxon>Pseudomonadati</taxon>
        <taxon>Bacteroidota</taxon>
        <taxon>Cytophagia</taxon>
        <taxon>Cytophagales</taxon>
        <taxon>Leadbetterellaceae</taxon>
        <taxon>Arcticibacterium</taxon>
    </lineage>
</organism>